<dbReference type="Proteomes" id="UP001205046">
    <property type="component" value="Unassembled WGS sequence"/>
</dbReference>
<dbReference type="HAMAP" id="MF_01077">
    <property type="entry name" value="RimP"/>
    <property type="match status" value="1"/>
</dbReference>
<feature type="domain" description="Ribosome maturation factor RimP C-terminal" evidence="6">
    <location>
        <begin position="104"/>
        <end position="177"/>
    </location>
</feature>
<keyword evidence="8" id="KW-1185">Reference proteome</keyword>
<evidence type="ECO:0000259" key="5">
    <source>
        <dbReference type="Pfam" id="PF02576"/>
    </source>
</evidence>
<dbReference type="PANTHER" id="PTHR33867">
    <property type="entry name" value="RIBOSOME MATURATION FACTOR RIMP"/>
    <property type="match status" value="1"/>
</dbReference>
<dbReference type="RefSeq" id="WP_260072148.1">
    <property type="nucleotide sequence ID" value="NZ_JALXMO010000001.1"/>
</dbReference>
<dbReference type="PANTHER" id="PTHR33867:SF1">
    <property type="entry name" value="RIBOSOME MATURATION FACTOR RIMP"/>
    <property type="match status" value="1"/>
</dbReference>
<dbReference type="Pfam" id="PF17384">
    <property type="entry name" value="DUF150_C"/>
    <property type="match status" value="1"/>
</dbReference>
<organism evidence="7 8">
    <name type="scientific">Nesterenkonia massiliensis</name>
    <dbReference type="NCBI Taxonomy" id="1232429"/>
    <lineage>
        <taxon>Bacteria</taxon>
        <taxon>Bacillati</taxon>
        <taxon>Actinomycetota</taxon>
        <taxon>Actinomycetes</taxon>
        <taxon>Micrococcales</taxon>
        <taxon>Micrococcaceae</taxon>
        <taxon>Nesterenkonia</taxon>
    </lineage>
</organism>
<comment type="similarity">
    <text evidence="3">Belongs to the RimP family.</text>
</comment>
<reference evidence="7 8" key="1">
    <citation type="submission" date="2022-04" db="EMBL/GenBank/DDBJ databases">
        <title>Human microbiome associated bacterial genomes.</title>
        <authorList>
            <person name="Sandstrom S."/>
            <person name="Salamzade R."/>
            <person name="Kalan L.R."/>
        </authorList>
    </citation>
    <scope>NUCLEOTIDE SEQUENCE [LARGE SCALE GENOMIC DNA]</scope>
    <source>
        <strain evidence="8">p3-SID767</strain>
    </source>
</reference>
<name>A0ABT2HMH0_9MICC</name>
<proteinExistence type="inferred from homology"/>
<gene>
    <name evidence="3" type="primary">rimP</name>
    <name evidence="7" type="ORF">M3B43_00860</name>
</gene>
<evidence type="ECO:0000256" key="4">
    <source>
        <dbReference type="SAM" id="MobiDB-lite"/>
    </source>
</evidence>
<sequence>MAVSPRASSDRRFPDERTAALGALIEPIAASHGLYLEELQLKPSGADTVLRVVVDYETGTEQVDLDTIAELSQGVSEALDKDDPLPDVDSYELEVSTPGATRPLTEPRHFRRNMGRLLEIERAGEPVLTARLKEVDDDGVTVAEIKPAPKKGMVPKTGPDTHIPYASITRARVQVEFSHTEE</sequence>
<dbReference type="InterPro" id="IPR035956">
    <property type="entry name" value="RimP_N_sf"/>
</dbReference>
<comment type="function">
    <text evidence="3">Required for maturation of 30S ribosomal subunits.</text>
</comment>
<feature type="domain" description="Ribosome maturation factor RimP N-terminal" evidence="5">
    <location>
        <begin position="24"/>
        <end position="100"/>
    </location>
</feature>
<dbReference type="InterPro" id="IPR003728">
    <property type="entry name" value="Ribosome_maturation_RimP"/>
</dbReference>
<dbReference type="InterPro" id="IPR028989">
    <property type="entry name" value="RimP_N"/>
</dbReference>
<dbReference type="CDD" id="cd01734">
    <property type="entry name" value="YlxS_C"/>
    <property type="match status" value="1"/>
</dbReference>
<dbReference type="Pfam" id="PF02576">
    <property type="entry name" value="RimP_N"/>
    <property type="match status" value="1"/>
</dbReference>
<dbReference type="EMBL" id="JALXMO010000001">
    <property type="protein sequence ID" value="MCT1605889.1"/>
    <property type="molecule type" value="Genomic_DNA"/>
</dbReference>
<accession>A0ABT2HMH0</accession>
<dbReference type="SUPFAM" id="SSF75420">
    <property type="entry name" value="YhbC-like, N-terminal domain"/>
    <property type="match status" value="1"/>
</dbReference>
<protein>
    <recommendedName>
        <fullName evidence="3">Ribosome maturation factor RimP</fullName>
    </recommendedName>
</protein>
<evidence type="ECO:0000256" key="2">
    <source>
        <dbReference type="ARBA" id="ARBA00022517"/>
    </source>
</evidence>
<feature type="region of interest" description="Disordered" evidence="4">
    <location>
        <begin position="78"/>
        <end position="106"/>
    </location>
</feature>
<keyword evidence="2 3" id="KW-0690">Ribosome biogenesis</keyword>
<evidence type="ECO:0000256" key="3">
    <source>
        <dbReference type="HAMAP-Rule" id="MF_01077"/>
    </source>
</evidence>
<dbReference type="Gene3D" id="3.30.300.70">
    <property type="entry name" value="RimP-like superfamily, N-terminal"/>
    <property type="match status" value="1"/>
</dbReference>
<comment type="subcellular location">
    <subcellularLocation>
        <location evidence="3">Cytoplasm</location>
    </subcellularLocation>
</comment>
<comment type="caution">
    <text evidence="7">The sequence shown here is derived from an EMBL/GenBank/DDBJ whole genome shotgun (WGS) entry which is preliminary data.</text>
</comment>
<evidence type="ECO:0000313" key="7">
    <source>
        <dbReference type="EMBL" id="MCT1605889.1"/>
    </source>
</evidence>
<evidence type="ECO:0000256" key="1">
    <source>
        <dbReference type="ARBA" id="ARBA00022490"/>
    </source>
</evidence>
<evidence type="ECO:0000313" key="8">
    <source>
        <dbReference type="Proteomes" id="UP001205046"/>
    </source>
</evidence>
<keyword evidence="1 3" id="KW-0963">Cytoplasm</keyword>
<evidence type="ECO:0000259" key="6">
    <source>
        <dbReference type="Pfam" id="PF17384"/>
    </source>
</evidence>
<dbReference type="InterPro" id="IPR028998">
    <property type="entry name" value="RimP_C"/>
</dbReference>